<evidence type="ECO:0000313" key="1">
    <source>
        <dbReference type="EMBL" id="KAK1413677.1"/>
    </source>
</evidence>
<protein>
    <submittedName>
        <fullName evidence="1">Uncharacterized protein</fullName>
    </submittedName>
</protein>
<organism evidence="1 2">
    <name type="scientific">Tagetes erecta</name>
    <name type="common">African marigold</name>
    <dbReference type="NCBI Taxonomy" id="13708"/>
    <lineage>
        <taxon>Eukaryota</taxon>
        <taxon>Viridiplantae</taxon>
        <taxon>Streptophyta</taxon>
        <taxon>Embryophyta</taxon>
        <taxon>Tracheophyta</taxon>
        <taxon>Spermatophyta</taxon>
        <taxon>Magnoliopsida</taxon>
        <taxon>eudicotyledons</taxon>
        <taxon>Gunneridae</taxon>
        <taxon>Pentapetalae</taxon>
        <taxon>asterids</taxon>
        <taxon>campanulids</taxon>
        <taxon>Asterales</taxon>
        <taxon>Asteraceae</taxon>
        <taxon>Asteroideae</taxon>
        <taxon>Heliantheae alliance</taxon>
        <taxon>Tageteae</taxon>
        <taxon>Tagetes</taxon>
    </lineage>
</organism>
<dbReference type="AlphaFoldDB" id="A0AAD8JZZ4"/>
<evidence type="ECO:0000313" key="2">
    <source>
        <dbReference type="Proteomes" id="UP001229421"/>
    </source>
</evidence>
<sequence length="129" mass="14603">MVQEKVHISMNFLVISNMNSFKLCTNLKVSKNIFDVVPKFCSLRSPRAFVTSSKPLQNEKTDEKVEQTCQEVTEAAEEVKEGFTEMSKMKNEVKAKLSEAKGSLTKRARENVVDAAAQKTKEEVMKKLK</sequence>
<comment type="caution">
    <text evidence="1">The sequence shown here is derived from an EMBL/GenBank/DDBJ whole genome shotgun (WGS) entry which is preliminary data.</text>
</comment>
<dbReference type="Proteomes" id="UP001229421">
    <property type="component" value="Unassembled WGS sequence"/>
</dbReference>
<name>A0AAD8JZZ4_TARER</name>
<proteinExistence type="predicted"/>
<reference evidence="1" key="1">
    <citation type="journal article" date="2023" name="bioRxiv">
        <title>Improved chromosome-level genome assembly for marigold (Tagetes erecta).</title>
        <authorList>
            <person name="Jiang F."/>
            <person name="Yuan L."/>
            <person name="Wang S."/>
            <person name="Wang H."/>
            <person name="Xu D."/>
            <person name="Wang A."/>
            <person name="Fan W."/>
        </authorList>
    </citation>
    <scope>NUCLEOTIDE SEQUENCE</scope>
    <source>
        <strain evidence="1">WSJ</strain>
        <tissue evidence="1">Leaf</tissue>
    </source>
</reference>
<dbReference type="EMBL" id="JAUHHV010000009">
    <property type="protein sequence ID" value="KAK1413677.1"/>
    <property type="molecule type" value="Genomic_DNA"/>
</dbReference>
<keyword evidence="2" id="KW-1185">Reference proteome</keyword>
<gene>
    <name evidence="1" type="ORF">QVD17_35453</name>
</gene>
<accession>A0AAD8JZZ4</accession>